<keyword evidence="3" id="KW-1185">Reference proteome</keyword>
<sequence length="124" mass="13407">MRGLKPELRAAVQRAAVSAKNAGQGEFWLTSGWRSPSYQQELLDAGIARYGSREEAAKWVSTPEKSKHVTGQAVDIGPTDAADWVNRHSGELGLCQTYANEIWHFELRPEGASACPAPLTNAAG</sequence>
<dbReference type="EMBL" id="JBHMBH010000009">
    <property type="protein sequence ID" value="MFB9713364.1"/>
    <property type="molecule type" value="Genomic_DNA"/>
</dbReference>
<gene>
    <name evidence="2" type="ORF">ACFFPI_04255</name>
</gene>
<evidence type="ECO:0000313" key="2">
    <source>
        <dbReference type="EMBL" id="MFB9713364.1"/>
    </source>
</evidence>
<reference evidence="2 3" key="1">
    <citation type="submission" date="2024-09" db="EMBL/GenBank/DDBJ databases">
        <authorList>
            <person name="Sun Q."/>
            <person name="Mori K."/>
        </authorList>
    </citation>
    <scope>NUCLEOTIDE SEQUENCE [LARGE SCALE GENOMIC DNA]</scope>
    <source>
        <strain evidence="2 3">JCM 13519</strain>
    </source>
</reference>
<dbReference type="InterPro" id="IPR009045">
    <property type="entry name" value="Zn_M74/Hedgehog-like"/>
</dbReference>
<dbReference type="InterPro" id="IPR003709">
    <property type="entry name" value="VanY-like_core_dom"/>
</dbReference>
<dbReference type="CDD" id="cd14846">
    <property type="entry name" value="Peptidase_M15_like"/>
    <property type="match status" value="1"/>
</dbReference>
<proteinExistence type="predicted"/>
<comment type="caution">
    <text evidence="2">The sequence shown here is derived from an EMBL/GenBank/DDBJ whole genome shotgun (WGS) entry which is preliminary data.</text>
</comment>
<evidence type="ECO:0000259" key="1">
    <source>
        <dbReference type="Pfam" id="PF02557"/>
    </source>
</evidence>
<organism evidence="2 3">
    <name type="scientific">Arthrobacter methylotrophus</name>
    <dbReference type="NCBI Taxonomy" id="121291"/>
    <lineage>
        <taxon>Bacteria</taxon>
        <taxon>Bacillati</taxon>
        <taxon>Actinomycetota</taxon>
        <taxon>Actinomycetes</taxon>
        <taxon>Micrococcales</taxon>
        <taxon>Micrococcaceae</taxon>
        <taxon>Arthrobacter</taxon>
    </lineage>
</organism>
<feature type="domain" description="D-alanyl-D-alanine carboxypeptidase-like core" evidence="1">
    <location>
        <begin position="4"/>
        <end position="82"/>
    </location>
</feature>
<name>A0ABV5UNA7_9MICC</name>
<dbReference type="Pfam" id="PF02557">
    <property type="entry name" value="VanY"/>
    <property type="match status" value="1"/>
</dbReference>
<dbReference type="Proteomes" id="UP001589536">
    <property type="component" value="Unassembled WGS sequence"/>
</dbReference>
<accession>A0ABV5UNA7</accession>
<dbReference type="SUPFAM" id="SSF55166">
    <property type="entry name" value="Hedgehog/DD-peptidase"/>
    <property type="match status" value="1"/>
</dbReference>
<dbReference type="Gene3D" id="3.30.1380.10">
    <property type="match status" value="1"/>
</dbReference>
<evidence type="ECO:0000313" key="3">
    <source>
        <dbReference type="Proteomes" id="UP001589536"/>
    </source>
</evidence>
<protein>
    <submittedName>
        <fullName evidence="2">M15 family metallopeptidase</fullName>
    </submittedName>
</protein>